<dbReference type="Proteomes" id="UP000324222">
    <property type="component" value="Unassembled WGS sequence"/>
</dbReference>
<organism evidence="1 2">
    <name type="scientific">Portunus trituberculatus</name>
    <name type="common">Swimming crab</name>
    <name type="synonym">Neptunus trituberculatus</name>
    <dbReference type="NCBI Taxonomy" id="210409"/>
    <lineage>
        <taxon>Eukaryota</taxon>
        <taxon>Metazoa</taxon>
        <taxon>Ecdysozoa</taxon>
        <taxon>Arthropoda</taxon>
        <taxon>Crustacea</taxon>
        <taxon>Multicrustacea</taxon>
        <taxon>Malacostraca</taxon>
        <taxon>Eumalacostraca</taxon>
        <taxon>Eucarida</taxon>
        <taxon>Decapoda</taxon>
        <taxon>Pleocyemata</taxon>
        <taxon>Brachyura</taxon>
        <taxon>Eubrachyura</taxon>
        <taxon>Portunoidea</taxon>
        <taxon>Portunidae</taxon>
        <taxon>Portuninae</taxon>
        <taxon>Portunus</taxon>
    </lineage>
</organism>
<sequence>MYACMPDTITSVICSAQRDGALTRKQSPQLAEARRQRHLRFGGSCGGIGEPGKDTESAVVQWNHACFGVRWVSKRTDSNPVHGLSVGWGSSLGATVS</sequence>
<gene>
    <name evidence="1" type="ORF">E2C01_019378</name>
</gene>
<protein>
    <submittedName>
        <fullName evidence="1">Uncharacterized protein</fullName>
    </submittedName>
</protein>
<keyword evidence="2" id="KW-1185">Reference proteome</keyword>
<dbReference type="EMBL" id="VSRR010001576">
    <property type="protein sequence ID" value="MPC26242.1"/>
    <property type="molecule type" value="Genomic_DNA"/>
</dbReference>
<evidence type="ECO:0000313" key="1">
    <source>
        <dbReference type="EMBL" id="MPC26242.1"/>
    </source>
</evidence>
<reference evidence="1 2" key="1">
    <citation type="submission" date="2019-05" db="EMBL/GenBank/DDBJ databases">
        <title>Another draft genome of Portunus trituberculatus and its Hox gene families provides insights of decapod evolution.</title>
        <authorList>
            <person name="Jeong J.-H."/>
            <person name="Song I."/>
            <person name="Kim S."/>
            <person name="Choi T."/>
            <person name="Kim D."/>
            <person name="Ryu S."/>
            <person name="Kim W."/>
        </authorList>
    </citation>
    <scope>NUCLEOTIDE SEQUENCE [LARGE SCALE GENOMIC DNA]</scope>
    <source>
        <tissue evidence="1">Muscle</tissue>
    </source>
</reference>
<accession>A0A5B7DX14</accession>
<proteinExistence type="predicted"/>
<evidence type="ECO:0000313" key="2">
    <source>
        <dbReference type="Proteomes" id="UP000324222"/>
    </source>
</evidence>
<name>A0A5B7DX14_PORTR</name>
<dbReference type="AlphaFoldDB" id="A0A5B7DX14"/>
<comment type="caution">
    <text evidence="1">The sequence shown here is derived from an EMBL/GenBank/DDBJ whole genome shotgun (WGS) entry which is preliminary data.</text>
</comment>